<evidence type="ECO:0000313" key="1">
    <source>
        <dbReference type="EMBL" id="ACO32597.1"/>
    </source>
</evidence>
<proteinExistence type="predicted"/>
<dbReference type="EMBL" id="CP001472">
    <property type="protein sequence ID" value="ACO32597.1"/>
    <property type="molecule type" value="Genomic_DNA"/>
</dbReference>
<dbReference type="eggNOG" id="ENOG502ZB57">
    <property type="taxonomic scope" value="Bacteria"/>
</dbReference>
<dbReference type="AlphaFoldDB" id="C1F826"/>
<keyword evidence="2" id="KW-1185">Reference proteome</keyword>
<dbReference type="RefSeq" id="WP_012680480.1">
    <property type="nucleotide sequence ID" value="NC_012483.1"/>
</dbReference>
<accession>C1F826</accession>
<dbReference type="STRING" id="240015.ACP_0070"/>
<sequence>MQPAKLKADDFSHYPPEARALAVRHLALIQQLPLAFAALLMREVQQYDWRFPAERRVLDDQFSYLDSLSSSDRESLLRGFAGVQLPEKVMRIDWVRQPQDFLNALTACLWSTHQIDGFRQTAEAYTQAWRKARPEPQPAMPRLSIVVLGTGLYKEDYALFRKLRPEGMYFPKVTPGQGWQAIVAAAQKRASAHPEPYRHWYVEGATADPALASTFTSTSYDGMSGARQALLTRVQKIIASGDGGPEKLRTAMAMITPEQLGMQVNGQNEALRRFEADVLTEGSGTQIFSTTFVQWTAREALRRAQPYTLVLRYAPRQRKLPMNVMLSGDSQQAGPDAAGSLMDADIGAFYTWLNQQRLTGAGESSLLAWSEEHQQAVAVGPALPRGTVAASEATVQQMLAMLTS</sequence>
<dbReference type="KEGG" id="aca:ACP_0070"/>
<organism evidence="1 2">
    <name type="scientific">Acidobacterium capsulatum (strain ATCC 51196 / DSM 11244 / BCRC 80197 / JCM 7670 / NBRC 15755 / NCIMB 13165 / 161)</name>
    <dbReference type="NCBI Taxonomy" id="240015"/>
    <lineage>
        <taxon>Bacteria</taxon>
        <taxon>Pseudomonadati</taxon>
        <taxon>Acidobacteriota</taxon>
        <taxon>Terriglobia</taxon>
        <taxon>Terriglobales</taxon>
        <taxon>Acidobacteriaceae</taxon>
        <taxon>Acidobacterium</taxon>
    </lineage>
</organism>
<protein>
    <submittedName>
        <fullName evidence="1">Uncharacterized protein</fullName>
    </submittedName>
</protein>
<dbReference type="HOGENOM" id="CLU_680828_0_0_0"/>
<name>C1F826_ACIC5</name>
<reference evidence="1 2" key="1">
    <citation type="journal article" date="2009" name="Appl. Environ. Microbiol.">
        <title>Three genomes from the phylum Acidobacteria provide insight into the lifestyles of these microorganisms in soils.</title>
        <authorList>
            <person name="Ward N.L."/>
            <person name="Challacombe J.F."/>
            <person name="Janssen P.H."/>
            <person name="Henrissat B."/>
            <person name="Coutinho P.M."/>
            <person name="Wu M."/>
            <person name="Xie G."/>
            <person name="Haft D.H."/>
            <person name="Sait M."/>
            <person name="Badger J."/>
            <person name="Barabote R.D."/>
            <person name="Bradley B."/>
            <person name="Brettin T.S."/>
            <person name="Brinkac L.M."/>
            <person name="Bruce D."/>
            <person name="Creasy T."/>
            <person name="Daugherty S.C."/>
            <person name="Davidsen T.M."/>
            <person name="DeBoy R.T."/>
            <person name="Detter J.C."/>
            <person name="Dodson R.J."/>
            <person name="Durkin A.S."/>
            <person name="Ganapathy A."/>
            <person name="Gwinn-Giglio M."/>
            <person name="Han C.S."/>
            <person name="Khouri H."/>
            <person name="Kiss H."/>
            <person name="Kothari S.P."/>
            <person name="Madupu R."/>
            <person name="Nelson K.E."/>
            <person name="Nelson W.C."/>
            <person name="Paulsen I."/>
            <person name="Penn K."/>
            <person name="Ren Q."/>
            <person name="Rosovitz M.J."/>
            <person name="Selengut J.D."/>
            <person name="Shrivastava S."/>
            <person name="Sullivan S.A."/>
            <person name="Tapia R."/>
            <person name="Thompson L.S."/>
            <person name="Watkins K.L."/>
            <person name="Yang Q."/>
            <person name="Yu C."/>
            <person name="Zafar N."/>
            <person name="Zhou L."/>
            <person name="Kuske C.R."/>
        </authorList>
    </citation>
    <scope>NUCLEOTIDE SEQUENCE [LARGE SCALE GENOMIC DNA]</scope>
    <source>
        <strain evidence="2">ATCC 51196 / DSM 11244 / BCRC 80197 / JCM 7670 / NBRC 15755 / NCIMB 13165 / 161</strain>
    </source>
</reference>
<dbReference type="Proteomes" id="UP000002207">
    <property type="component" value="Chromosome"/>
</dbReference>
<dbReference type="InParanoid" id="C1F826"/>
<dbReference type="OrthoDB" id="111758at2"/>
<gene>
    <name evidence="1" type="ordered locus">ACP_0070</name>
</gene>
<evidence type="ECO:0000313" key="2">
    <source>
        <dbReference type="Proteomes" id="UP000002207"/>
    </source>
</evidence>